<accession>A0A7E4V176</accession>
<dbReference type="InterPro" id="IPR007379">
    <property type="entry name" value="Tim44-like_dom"/>
</dbReference>
<evidence type="ECO:0000256" key="8">
    <source>
        <dbReference type="ARBA" id="ARBA00023128"/>
    </source>
</evidence>
<dbReference type="WBParaSite" id="Pan_g14978.t1">
    <property type="protein sequence ID" value="Pan_g14978.t1"/>
    <property type="gene ID" value="Pan_g14978"/>
</dbReference>
<keyword evidence="5 10" id="KW-0653">Protein transport</keyword>
<evidence type="ECO:0000256" key="5">
    <source>
        <dbReference type="ARBA" id="ARBA00022927"/>
    </source>
</evidence>
<evidence type="ECO:0000313" key="14">
    <source>
        <dbReference type="WBParaSite" id="Pan_g14978.t1"/>
    </source>
</evidence>
<evidence type="ECO:0000256" key="3">
    <source>
        <dbReference type="ARBA" id="ARBA00022448"/>
    </source>
</evidence>
<evidence type="ECO:0000256" key="4">
    <source>
        <dbReference type="ARBA" id="ARBA00022792"/>
    </source>
</evidence>
<keyword evidence="6" id="KW-0809">Transit peptide</keyword>
<evidence type="ECO:0000256" key="7">
    <source>
        <dbReference type="ARBA" id="ARBA00023010"/>
    </source>
</evidence>
<dbReference type="SUPFAM" id="SSF54427">
    <property type="entry name" value="NTF2-like"/>
    <property type="match status" value="1"/>
</dbReference>
<dbReference type="InterPro" id="IPR039544">
    <property type="entry name" value="Tim44-like"/>
</dbReference>
<protein>
    <recommendedName>
        <fullName evidence="10">Mitochondrial import inner membrane translocase subunit TIM44</fullName>
    </recommendedName>
</protein>
<dbReference type="AlphaFoldDB" id="A0A7E4V176"/>
<evidence type="ECO:0000256" key="6">
    <source>
        <dbReference type="ARBA" id="ARBA00022946"/>
    </source>
</evidence>
<keyword evidence="13" id="KW-1185">Reference proteome</keyword>
<keyword evidence="3 10" id="KW-0813">Transport</keyword>
<dbReference type="PANTHER" id="PTHR10721:SF1">
    <property type="entry name" value="MITOCHONDRIAL IMPORT INNER MEMBRANE TRANSLOCASE SUBUNIT TIM44"/>
    <property type="match status" value="1"/>
</dbReference>
<organism evidence="13 14">
    <name type="scientific">Panagrellus redivivus</name>
    <name type="common">Microworm</name>
    <dbReference type="NCBI Taxonomy" id="6233"/>
    <lineage>
        <taxon>Eukaryota</taxon>
        <taxon>Metazoa</taxon>
        <taxon>Ecdysozoa</taxon>
        <taxon>Nematoda</taxon>
        <taxon>Chromadorea</taxon>
        <taxon>Rhabditida</taxon>
        <taxon>Tylenchina</taxon>
        <taxon>Panagrolaimomorpha</taxon>
        <taxon>Panagrolaimoidea</taxon>
        <taxon>Panagrolaimidae</taxon>
        <taxon>Panagrellus</taxon>
    </lineage>
</organism>
<comment type="subcellular location">
    <subcellularLocation>
        <location evidence="1 10">Mitochondrion inner membrane</location>
    </subcellularLocation>
</comment>
<keyword evidence="9 10" id="KW-0472">Membrane</keyword>
<feature type="domain" description="Tim44-like" evidence="12">
    <location>
        <begin position="285"/>
        <end position="435"/>
    </location>
</feature>
<dbReference type="GO" id="GO:0005743">
    <property type="term" value="C:mitochondrial inner membrane"/>
    <property type="evidence" value="ECO:0007669"/>
    <property type="project" value="UniProtKB-SubCell"/>
</dbReference>
<dbReference type="Pfam" id="PF04280">
    <property type="entry name" value="Tim44"/>
    <property type="match status" value="1"/>
</dbReference>
<dbReference type="SMART" id="SM00978">
    <property type="entry name" value="Tim44"/>
    <property type="match status" value="1"/>
</dbReference>
<dbReference type="PANTHER" id="PTHR10721">
    <property type="entry name" value="MITOCHONDRIAL IMPORT INNER MEMBRANE TRANSLOCASE SUBUNIT TIM44"/>
    <property type="match status" value="1"/>
</dbReference>
<evidence type="ECO:0000256" key="1">
    <source>
        <dbReference type="ARBA" id="ARBA00004273"/>
    </source>
</evidence>
<keyword evidence="7 10" id="KW-0811">Translocation</keyword>
<comment type="similarity">
    <text evidence="2 10">Belongs to the Tim44 family.</text>
</comment>
<dbReference type="InterPro" id="IPR017303">
    <property type="entry name" value="Tim44"/>
</dbReference>
<sequence>MKAILTASRVSRLGSKTSQTAVPRLALLRAQTDLNDLIISRSYSAANPKNKNFFTNFVDNLKEELQRNKDLQEHKKILNKRLQELNETDALKEARSKFNKVEQETAESTEVIKHRVKEFRDHFDKVVTDLQKTDAGKKLSLASQEALKQAKAAAEVLEKAAKEIGDTQAYQQVASTAKSVQKEIDNIADVRMYSRPGELKMRTSGFATSAFANRTVEANDEATGIELHKDSKWYAGWKNFSENNAYYNKMLDWKIRYDESENLAVRLLRGVTDRVTNAFSSTNEVSEVLTEIAKIDPNFDKTEWLRFCEKEIIPNILEAFIRGDLEVLEDWCYERAFTVLSGVVKEYKKSMFSTADSRIIDISKVEMVSGKMMEQGPVIVITFQAFMINVVKNAEGKVIDGDASQPVRVHHVWVMCRDMEEYNPATAWKLLELHMQQGALAL</sequence>
<evidence type="ECO:0000313" key="13">
    <source>
        <dbReference type="Proteomes" id="UP000492821"/>
    </source>
</evidence>
<evidence type="ECO:0000256" key="11">
    <source>
        <dbReference type="SAM" id="Coils"/>
    </source>
</evidence>
<dbReference type="Gene3D" id="3.10.450.240">
    <property type="match status" value="1"/>
</dbReference>
<evidence type="ECO:0000256" key="10">
    <source>
        <dbReference type="PIRNR" id="PIRNR037871"/>
    </source>
</evidence>
<dbReference type="InterPro" id="IPR032710">
    <property type="entry name" value="NTF2-like_dom_sf"/>
</dbReference>
<dbReference type="Proteomes" id="UP000492821">
    <property type="component" value="Unassembled WGS sequence"/>
</dbReference>
<keyword evidence="8 10" id="KW-0496">Mitochondrion</keyword>
<keyword evidence="4 10" id="KW-0999">Mitochondrion inner membrane</keyword>
<keyword evidence="11" id="KW-0175">Coiled coil</keyword>
<evidence type="ECO:0000256" key="2">
    <source>
        <dbReference type="ARBA" id="ARBA00009597"/>
    </source>
</evidence>
<dbReference type="GO" id="GO:0030150">
    <property type="term" value="P:protein import into mitochondrial matrix"/>
    <property type="evidence" value="ECO:0007669"/>
    <property type="project" value="InterPro"/>
</dbReference>
<dbReference type="PIRSF" id="PIRSF037871">
    <property type="entry name" value="TIM44"/>
    <property type="match status" value="1"/>
</dbReference>
<reference evidence="13" key="1">
    <citation type="journal article" date="2013" name="Genetics">
        <title>The draft genome and transcriptome of Panagrellus redivivus are shaped by the harsh demands of a free-living lifestyle.</title>
        <authorList>
            <person name="Srinivasan J."/>
            <person name="Dillman A.R."/>
            <person name="Macchietto M.G."/>
            <person name="Heikkinen L."/>
            <person name="Lakso M."/>
            <person name="Fracchia K.M."/>
            <person name="Antoshechkin I."/>
            <person name="Mortazavi A."/>
            <person name="Wong G."/>
            <person name="Sternberg P.W."/>
        </authorList>
    </citation>
    <scope>NUCLEOTIDE SEQUENCE [LARGE SCALE GENOMIC DNA]</scope>
    <source>
        <strain evidence="13">MT8872</strain>
    </source>
</reference>
<comment type="function">
    <text evidence="10">Essential component of the PAM complex, a complex required for the translocation of transit peptide-containing proteins from the inner membrane into the mitochondrial matrix in an ATP-dependent manner.</text>
</comment>
<proteinExistence type="inferred from homology"/>
<evidence type="ECO:0000256" key="9">
    <source>
        <dbReference type="ARBA" id="ARBA00023136"/>
    </source>
</evidence>
<name>A0A7E4V176_PANRE</name>
<dbReference type="GO" id="GO:0051087">
    <property type="term" value="F:protein-folding chaperone binding"/>
    <property type="evidence" value="ECO:0007669"/>
    <property type="project" value="InterPro"/>
</dbReference>
<evidence type="ECO:0000259" key="12">
    <source>
        <dbReference type="SMART" id="SM00978"/>
    </source>
</evidence>
<feature type="coiled-coil region" evidence="11">
    <location>
        <begin position="61"/>
        <end position="88"/>
    </location>
</feature>
<reference evidence="14" key="2">
    <citation type="submission" date="2020-10" db="UniProtKB">
        <authorList>
            <consortium name="WormBaseParasite"/>
        </authorList>
    </citation>
    <scope>IDENTIFICATION</scope>
</reference>